<dbReference type="InterPro" id="IPR027417">
    <property type="entry name" value="P-loop_NTPase"/>
</dbReference>
<dbReference type="RefSeq" id="WP_113658072.1">
    <property type="nucleotide sequence ID" value="NZ_KZ845664.1"/>
</dbReference>
<protein>
    <submittedName>
        <fullName evidence="1">Uncharacterized protein</fullName>
    </submittedName>
</protein>
<reference evidence="1 2" key="2">
    <citation type="submission" date="2018-06" db="EMBL/GenBank/DDBJ databases">
        <authorList>
            <person name="Zhirakovskaya E."/>
        </authorList>
    </citation>
    <scope>NUCLEOTIDE SEQUENCE [LARGE SCALE GENOMIC DNA]</scope>
    <source>
        <strain evidence="1 2">FBKL4.011</strain>
    </source>
</reference>
<comment type="caution">
    <text evidence="1">The sequence shown here is derived from an EMBL/GenBank/DDBJ whole genome shotgun (WGS) entry which is preliminary data.</text>
</comment>
<dbReference type="EMBL" id="QJKK01000002">
    <property type="protein sequence ID" value="RAL26387.1"/>
    <property type="molecule type" value="Genomic_DNA"/>
</dbReference>
<dbReference type="AlphaFoldDB" id="A0A364K7X2"/>
<sequence length="1213" mass="142051">MENYKNDYGYVYEYGYNIGLFSGLVQLKSKRQISIKDEKINRIKKWLARNDQNVSALIISFCRKHSITDQVMIERVRRNICRIFFFAFFAGQQMVQNYVKSIGMRPEVIYLQINTSDPLNRGLNQKKSHEVITQEVAEAFKYDMKPSEIDSYQQKGNFLKADSIILLKARRRYFLLVTDNSLYLHHLVDVEEPYQLLQKLLQIRGELGAKTKFRHMSIEMPNIEDIQLDEILIKYAGMIRDKSLLKIVQASSYAYSFLQFISKRDVPVKEFYVSIMAQVDYDYSLINFSLPQSHWQQTEKGDLLYKCFETYRKDIQWSDLDYMEIPKDVKRLLRNNILHNTAINKDELSEFMEHVEGNYMISDYIEGFQGTADKNDAGLTFRDTHAEEVKKGLNNPEQKILFLTGNPGIGKTTAISDELKKHEKFFFLYTSCRRAVNDDILDKFSKENRLFSDDLVVLNTTYTDEEKINGQTVHVVNVVINDWDRLPKNGKITYLKKFRDRDFEAGSTPFYNAGDNEFRELYQARPGVLQRLSEGICEQINNPRINKVIGTFSIQALKRTRRKSNTMEHIYRMFPFVKKRAETDISINLDAFDQFVERYPVCWIMIDEITGTDEGAYLYQLLKKFLFKDIYQELDSQRRAKWNVKLIIADASITNETIIQQSLESRESFDYPKVYITQGEQDIKSLESKEISISVCNGTSLKGWFVNANSYPASKLKLSYHIGVQGIRLDKEQTKKSSNKRIENEKRIEDKHDAIILEKIFTHISGAQQEQIIVYVQNIHRIEKLKQMFIERYIQENGKEPQEYEQYMTITSQLTPKERLTALKVTDQVQCVFMTSSASRGISFPNATKILAVLQTFRLERELVEQVQVYYRMRGHKEWDHGKEKMIEFFVVDSYVYDLKTEQGQKDRTLIHLLSFLTLVRACLVSRMFGESKIGRNSFSLVPLGGKGITPIQNSIIQDVAEIIRLSKKELARKGRFDLLRELTEELERVFGTIQVQTNDEIYRTGYEPDNIFQRFVDCAKYNLANLLDFQPFHSYFFVNGMIIFRIQKEFSQRASFSVSDRQSNLELKQKIKQVKNTDLSDDLKKKLNRIYDLLDYEQRQQGKLANVFREELFGQQRYVAFPILAFTMVEQLTKKKTPQNLEENYLDVLRGLVQSFTDVSSVTPITSDYQKIPFITFQSDALEQMFTNRFQRNQLFASTETNMINLLLLAEI</sequence>
<keyword evidence="2" id="KW-1185">Reference proteome</keyword>
<dbReference type="Gene3D" id="3.40.50.300">
    <property type="entry name" value="P-loop containing nucleotide triphosphate hydrolases"/>
    <property type="match status" value="1"/>
</dbReference>
<evidence type="ECO:0000313" key="2">
    <source>
        <dbReference type="Proteomes" id="UP000251213"/>
    </source>
</evidence>
<evidence type="ECO:0000313" key="1">
    <source>
        <dbReference type="EMBL" id="RAL26387.1"/>
    </source>
</evidence>
<organism evidence="1 2">
    <name type="scientific">Thermoflavimicrobium daqui</name>
    <dbReference type="NCBI Taxonomy" id="2137476"/>
    <lineage>
        <taxon>Bacteria</taxon>
        <taxon>Bacillati</taxon>
        <taxon>Bacillota</taxon>
        <taxon>Bacilli</taxon>
        <taxon>Bacillales</taxon>
        <taxon>Thermoactinomycetaceae</taxon>
        <taxon>Thermoflavimicrobium</taxon>
    </lineage>
</organism>
<reference evidence="1 2" key="1">
    <citation type="submission" date="2018-06" db="EMBL/GenBank/DDBJ databases">
        <title>Thermoflavimicrobium daqus sp. nov., a thermophilic microbe isolated from Moutai-flavour Daqu.</title>
        <authorList>
            <person name="Wang X."/>
            <person name="Zhou H."/>
        </authorList>
    </citation>
    <scope>NUCLEOTIDE SEQUENCE [LARGE SCALE GENOMIC DNA]</scope>
    <source>
        <strain evidence="1 2">FBKL4.011</strain>
    </source>
</reference>
<proteinExistence type="predicted"/>
<dbReference type="SUPFAM" id="SSF52540">
    <property type="entry name" value="P-loop containing nucleoside triphosphate hydrolases"/>
    <property type="match status" value="2"/>
</dbReference>
<dbReference type="Proteomes" id="UP000251213">
    <property type="component" value="Unassembled WGS sequence"/>
</dbReference>
<accession>A0A364K7X2</accession>
<gene>
    <name evidence="1" type="ORF">DL897_05190</name>
</gene>
<name>A0A364K7X2_9BACL</name>
<dbReference type="OrthoDB" id="5557210at2"/>